<dbReference type="EMBL" id="REGN01009860">
    <property type="protein sequence ID" value="RNA00215.1"/>
    <property type="molecule type" value="Genomic_DNA"/>
</dbReference>
<accession>A0A3M7PN61</accession>
<evidence type="ECO:0000313" key="1">
    <source>
        <dbReference type="EMBL" id="RNA00215.1"/>
    </source>
</evidence>
<sequence length="84" mass="10128">MNFIRCIYRERIRDTKRDTVKNSQDFNNPWIGFTSKNFFISNETIISPMKNRNKILYKKKKNKDQSYTYIVAFFAKGPTHLINE</sequence>
<dbReference type="AlphaFoldDB" id="A0A3M7PN61"/>
<name>A0A3M7PN61_BRAPC</name>
<comment type="caution">
    <text evidence="1">The sequence shown here is derived from an EMBL/GenBank/DDBJ whole genome shotgun (WGS) entry which is preliminary data.</text>
</comment>
<evidence type="ECO:0000313" key="2">
    <source>
        <dbReference type="Proteomes" id="UP000276133"/>
    </source>
</evidence>
<gene>
    <name evidence="1" type="ORF">BpHYR1_047542</name>
</gene>
<dbReference type="Proteomes" id="UP000276133">
    <property type="component" value="Unassembled WGS sequence"/>
</dbReference>
<reference evidence="1 2" key="1">
    <citation type="journal article" date="2018" name="Sci. Rep.">
        <title>Genomic signatures of local adaptation to the degree of environmental predictability in rotifers.</title>
        <authorList>
            <person name="Franch-Gras L."/>
            <person name="Hahn C."/>
            <person name="Garcia-Roger E.M."/>
            <person name="Carmona M.J."/>
            <person name="Serra M."/>
            <person name="Gomez A."/>
        </authorList>
    </citation>
    <scope>NUCLEOTIDE SEQUENCE [LARGE SCALE GENOMIC DNA]</scope>
    <source>
        <strain evidence="1">HYR1</strain>
    </source>
</reference>
<keyword evidence="2" id="KW-1185">Reference proteome</keyword>
<proteinExistence type="predicted"/>
<protein>
    <submittedName>
        <fullName evidence="1">Uncharacterized protein</fullName>
    </submittedName>
</protein>
<organism evidence="1 2">
    <name type="scientific">Brachionus plicatilis</name>
    <name type="common">Marine rotifer</name>
    <name type="synonym">Brachionus muelleri</name>
    <dbReference type="NCBI Taxonomy" id="10195"/>
    <lineage>
        <taxon>Eukaryota</taxon>
        <taxon>Metazoa</taxon>
        <taxon>Spiralia</taxon>
        <taxon>Gnathifera</taxon>
        <taxon>Rotifera</taxon>
        <taxon>Eurotatoria</taxon>
        <taxon>Monogononta</taxon>
        <taxon>Pseudotrocha</taxon>
        <taxon>Ploima</taxon>
        <taxon>Brachionidae</taxon>
        <taxon>Brachionus</taxon>
    </lineage>
</organism>